<accession>A0A2U8GRI3</accession>
<dbReference type="InterPro" id="IPR052910">
    <property type="entry name" value="ABC-Purine-Binding"/>
</dbReference>
<evidence type="ECO:0000313" key="4">
    <source>
        <dbReference type="EMBL" id="AWI76171.1"/>
    </source>
</evidence>
<dbReference type="PANTHER" id="PTHR43208:SF1">
    <property type="entry name" value="ABC TRANSPORTER SUBSTRATE-BINDING PROTEIN"/>
    <property type="match status" value="1"/>
</dbReference>
<feature type="domain" description="ABC transporter substrate-binding protein PnrA-like" evidence="3">
    <location>
        <begin position="34"/>
        <end position="317"/>
    </location>
</feature>
<dbReference type="RefSeq" id="WP_108949874.1">
    <property type="nucleotide sequence ID" value="NZ_CP022187.1"/>
</dbReference>
<dbReference type="AlphaFoldDB" id="A0A2U8GRI3"/>
<gene>
    <name evidence="4" type="ORF">CEW83_13850</name>
</gene>
<dbReference type="InterPro" id="IPR003760">
    <property type="entry name" value="PnrA-like"/>
</dbReference>
<feature type="signal peptide" evidence="2">
    <location>
        <begin position="1"/>
        <end position="27"/>
    </location>
</feature>
<proteinExistence type="predicted"/>
<dbReference type="PANTHER" id="PTHR43208">
    <property type="entry name" value="ABC TRANSPORTER SUBSTRATE-BINDING PROTEIN"/>
    <property type="match status" value="1"/>
</dbReference>
<evidence type="ECO:0000259" key="3">
    <source>
        <dbReference type="Pfam" id="PF02608"/>
    </source>
</evidence>
<dbReference type="KEGG" id="acom:CEW83_13850"/>
<dbReference type="GO" id="GO:0005886">
    <property type="term" value="C:plasma membrane"/>
    <property type="evidence" value="ECO:0007669"/>
    <property type="project" value="InterPro"/>
</dbReference>
<dbReference type="Proteomes" id="UP000244930">
    <property type="component" value="Chromosome"/>
</dbReference>
<protein>
    <submittedName>
        <fullName evidence="4">BMP family ABC transporter substrate-binding protein</fullName>
    </submittedName>
</protein>
<organism evidence="4 5">
    <name type="scientific">Parazoarcus communis</name>
    <dbReference type="NCBI Taxonomy" id="41977"/>
    <lineage>
        <taxon>Bacteria</taxon>
        <taxon>Pseudomonadati</taxon>
        <taxon>Pseudomonadota</taxon>
        <taxon>Betaproteobacteria</taxon>
        <taxon>Rhodocyclales</taxon>
        <taxon>Zoogloeaceae</taxon>
        <taxon>Parazoarcus</taxon>
    </lineage>
</organism>
<dbReference type="InterPro" id="IPR019546">
    <property type="entry name" value="TAT_signal_bac_arc"/>
</dbReference>
<evidence type="ECO:0000256" key="2">
    <source>
        <dbReference type="SAM" id="SignalP"/>
    </source>
</evidence>
<keyword evidence="5" id="KW-1185">Reference proteome</keyword>
<evidence type="ECO:0000256" key="1">
    <source>
        <dbReference type="ARBA" id="ARBA00022729"/>
    </source>
</evidence>
<dbReference type="InterPro" id="IPR006311">
    <property type="entry name" value="TAT_signal"/>
</dbReference>
<reference evidence="4 5" key="1">
    <citation type="submission" date="2017-06" db="EMBL/GenBank/DDBJ databases">
        <title>Azoarcus.</title>
        <authorList>
            <person name="Woo J.-H."/>
            <person name="Kim H.-S."/>
        </authorList>
    </citation>
    <scope>NUCLEOTIDE SEQUENCE [LARGE SCALE GENOMIC DNA]</scope>
    <source>
        <strain evidence="4 5">TSPY31</strain>
    </source>
</reference>
<sequence>MTDRRTVLKWSAALAATTLLPVSAVNAQSTGPLKVGFVYVGPVGEAGWTFAHDLGRRAVEAAFPGKVKTTFIESVAEGADAERVVRSLAQDGHGLVFTTSFGYMDATLKVARQFPKVMFQHATGYKTAANLGTYDVRTYEGAYLAGVVAGKMSKSGKLGVVGSHPIPEVIRNINAYTLGARSVNPAATTRVIWVNSWFDPGKERQAALTLLAQGADVLMQNTDSPAVLQAAQEKGAYAFGWDSDMHAYGPKAQLAASEINWGVWYTKVVGEMLEGSFKPQQQVWYGLKEGAIDLGRLGDMLPADVKQLVAERRQGIIDGSRPVFMGPLRDQAGKEVVAAGKDMNDKDKLAMSYYLEGVEGTVPGGK</sequence>
<keyword evidence="1 2" id="KW-0732">Signal</keyword>
<feature type="chain" id="PRO_5016090319" evidence="2">
    <location>
        <begin position="28"/>
        <end position="366"/>
    </location>
</feature>
<evidence type="ECO:0000313" key="5">
    <source>
        <dbReference type="Proteomes" id="UP000244930"/>
    </source>
</evidence>
<dbReference type="CDD" id="cd19963">
    <property type="entry name" value="PBP1_BMP-like"/>
    <property type="match status" value="1"/>
</dbReference>
<dbReference type="Pfam" id="PF02608">
    <property type="entry name" value="Bmp"/>
    <property type="match status" value="1"/>
</dbReference>
<dbReference type="Gene3D" id="3.40.50.2300">
    <property type="match status" value="2"/>
</dbReference>
<dbReference type="EMBL" id="CP022187">
    <property type="protein sequence ID" value="AWI76171.1"/>
    <property type="molecule type" value="Genomic_DNA"/>
</dbReference>
<name>A0A2U8GRI3_9RHOO</name>
<dbReference type="PROSITE" id="PS51318">
    <property type="entry name" value="TAT"/>
    <property type="match status" value="1"/>
</dbReference>
<dbReference type="Pfam" id="PF10518">
    <property type="entry name" value="TAT_signal"/>
    <property type="match status" value="1"/>
</dbReference>